<evidence type="ECO:0000256" key="1">
    <source>
        <dbReference type="ARBA" id="ARBA00003294"/>
    </source>
</evidence>
<dbReference type="InterPro" id="IPR020625">
    <property type="entry name" value="Schiff_base-form_aldolases_AS"/>
</dbReference>
<dbReference type="UniPathway" id="UPA00277">
    <property type="reaction ID" value="UER00407"/>
</dbReference>
<proteinExistence type="inferred from homology"/>
<feature type="active site" description="Proton donor/acceptor" evidence="12">
    <location>
        <position position="265"/>
    </location>
</feature>
<keyword evidence="6 12" id="KW-0028">Amino-acid biosynthesis</keyword>
<feature type="site" description="Part of a proton relay during catalysis" evidence="12">
    <location>
        <position position="239"/>
    </location>
</feature>
<evidence type="ECO:0000256" key="9">
    <source>
        <dbReference type="ARBA" id="ARBA00023239"/>
    </source>
</evidence>
<reference evidence="13 14" key="1">
    <citation type="submission" date="2018-03" db="EMBL/GenBank/DDBJ databases">
        <title>Draft Genome Sequences of the Obligatory Marine Myxobacteria Enhygromyxa salina SWB005.</title>
        <authorList>
            <person name="Poehlein A."/>
            <person name="Moghaddam J.A."/>
            <person name="Harms H."/>
            <person name="Alanjari M."/>
            <person name="Koenig G.M."/>
            <person name="Daniel R."/>
            <person name="Schaeberle T.F."/>
        </authorList>
    </citation>
    <scope>NUCLEOTIDE SEQUENCE [LARGE SCALE GENOMIC DNA]</scope>
    <source>
        <strain evidence="13 14">SWB005</strain>
    </source>
</reference>
<dbReference type="PRINTS" id="PR00146">
    <property type="entry name" value="DHPICSNTHASE"/>
</dbReference>
<evidence type="ECO:0000256" key="8">
    <source>
        <dbReference type="ARBA" id="ARBA00023154"/>
    </source>
</evidence>
<protein>
    <recommendedName>
        <fullName evidence="4 12">4-hydroxy-tetrahydrodipicolinate synthase</fullName>
        <shortName evidence="12">HTPA synthase</shortName>
        <ecNumber evidence="4 12">4.3.3.7</ecNumber>
    </recommendedName>
</protein>
<dbReference type="NCBIfam" id="TIGR00674">
    <property type="entry name" value="dapA"/>
    <property type="match status" value="1"/>
</dbReference>
<comment type="similarity">
    <text evidence="3 12">Belongs to the DapA family.</text>
</comment>
<dbReference type="Proteomes" id="UP000237968">
    <property type="component" value="Unassembled WGS sequence"/>
</dbReference>
<evidence type="ECO:0000313" key="14">
    <source>
        <dbReference type="Proteomes" id="UP000237968"/>
    </source>
</evidence>
<feature type="site" description="Part of a proton relay during catalysis" evidence="12">
    <location>
        <position position="176"/>
    </location>
</feature>
<dbReference type="PANTHER" id="PTHR12128:SF66">
    <property type="entry name" value="4-HYDROXY-2-OXOGLUTARATE ALDOLASE, MITOCHONDRIAL"/>
    <property type="match status" value="1"/>
</dbReference>
<dbReference type="Gene3D" id="3.40.50.620">
    <property type="entry name" value="HUPs"/>
    <property type="match status" value="1"/>
</dbReference>
<feature type="active site" description="Schiff-base intermediate with substrate" evidence="12">
    <location>
        <position position="293"/>
    </location>
</feature>
<keyword evidence="10 12" id="KW-0704">Schiff base</keyword>
<keyword evidence="5 12" id="KW-0963">Cytoplasm</keyword>
<dbReference type="UniPathway" id="UPA00034">
    <property type="reaction ID" value="UER00017"/>
</dbReference>
<evidence type="ECO:0000256" key="2">
    <source>
        <dbReference type="ARBA" id="ARBA00005120"/>
    </source>
</evidence>
<dbReference type="InterPro" id="IPR013785">
    <property type="entry name" value="Aldolase_TIM"/>
</dbReference>
<name>A0A2S9YAY8_9BACT</name>
<dbReference type="Pfam" id="PF00701">
    <property type="entry name" value="DHDPS"/>
    <property type="match status" value="1"/>
</dbReference>
<organism evidence="13 14">
    <name type="scientific">Enhygromyxa salina</name>
    <dbReference type="NCBI Taxonomy" id="215803"/>
    <lineage>
        <taxon>Bacteria</taxon>
        <taxon>Pseudomonadati</taxon>
        <taxon>Myxococcota</taxon>
        <taxon>Polyangia</taxon>
        <taxon>Nannocystales</taxon>
        <taxon>Nannocystaceae</taxon>
        <taxon>Enhygromyxa</taxon>
    </lineage>
</organism>
<dbReference type="GO" id="GO:0008840">
    <property type="term" value="F:4-hydroxy-tetrahydrodipicolinate synthase activity"/>
    <property type="evidence" value="ECO:0007669"/>
    <property type="project" value="UniProtKB-UniRule"/>
</dbReference>
<dbReference type="PROSITE" id="PS00665">
    <property type="entry name" value="DHDPS_1"/>
    <property type="match status" value="1"/>
</dbReference>
<dbReference type="Gene3D" id="3.20.20.70">
    <property type="entry name" value="Aldolase class I"/>
    <property type="match status" value="1"/>
</dbReference>
<dbReference type="GO" id="GO:0009089">
    <property type="term" value="P:lysine biosynthetic process via diaminopimelate"/>
    <property type="evidence" value="ECO:0007669"/>
    <property type="project" value="UniProtKB-UniRule"/>
</dbReference>
<dbReference type="InterPro" id="IPR014729">
    <property type="entry name" value="Rossmann-like_a/b/a_fold"/>
</dbReference>
<evidence type="ECO:0000256" key="6">
    <source>
        <dbReference type="ARBA" id="ARBA00022605"/>
    </source>
</evidence>
<keyword evidence="7 12" id="KW-0220">Diaminopimelate biosynthesis</keyword>
<dbReference type="InterPro" id="IPR005263">
    <property type="entry name" value="DapA"/>
</dbReference>
<dbReference type="EC" id="4.3.3.7" evidence="4 12"/>
<dbReference type="PANTHER" id="PTHR12128">
    <property type="entry name" value="DIHYDRODIPICOLINATE SYNTHASE"/>
    <property type="match status" value="1"/>
</dbReference>
<dbReference type="InterPro" id="IPR020624">
    <property type="entry name" value="Schiff_base-form_aldolases_CS"/>
</dbReference>
<keyword evidence="14" id="KW-1185">Reference proteome</keyword>
<dbReference type="HAMAP" id="MF_00418">
    <property type="entry name" value="DapA"/>
    <property type="match status" value="1"/>
</dbReference>
<comment type="pathway">
    <text evidence="2 12">Amino-acid biosynthesis; L-lysine biosynthesis via DAP pathway; (S)-tetrahydrodipicolinate from L-aspartate: step 3/4.</text>
</comment>
<sequence length="426" mass="44941">MAPPAAVVVGHDFRFGARRADGPAELRQLLAGAGIGLSVVEKISEQDGDKLGSTAIRELVGTGRVERAAERGLEAPLGPASAAVGLGASTRSWLHGPAARVCASWLWPNRSAGRWAWASPGLLLRWRPMADKLFRGVFTALVTPMDEEGRVDDDALTRLVEAQISGGVHGLVPCGTTGEAATLSQAEHVHVVEVVTRAAKGRVPVLAGAGSNSTRKAIELARACKELGVDATLQVVPYYNKPPQDGLIRHFEAIADAVALPIILYNVPGRTVTNMVPETVARLARHENIVGIKDATGDLHVAAQLREQCGEAFALMSGDDFTLLPFLATGGDGVISVVSNPAPALLVSLYDAFVAGRLDEARAIHFRQLALTRLLFRDPNPIAVKAAMHMLGIGGTAVRSPLRELDLDGPLAASLRACLRDLGLPS</sequence>
<keyword evidence="8 12" id="KW-0457">Lysine biosynthesis</keyword>
<dbReference type="GO" id="GO:0005737">
    <property type="term" value="C:cytoplasm"/>
    <property type="evidence" value="ECO:0007669"/>
    <property type="project" value="UniProtKB-SubCell"/>
</dbReference>
<evidence type="ECO:0000256" key="3">
    <source>
        <dbReference type="ARBA" id="ARBA00007592"/>
    </source>
</evidence>
<comment type="caution">
    <text evidence="12">Was originally thought to be a dihydrodipicolinate synthase (DHDPS), catalyzing the condensation of (S)-aspartate-beta-semialdehyde [(S)-ASA] and pyruvate to dihydrodipicolinate (DHDP). However, it was shown in E.coli that the product of the enzymatic reaction is not dihydrodipicolinate but in fact (4S)-4-hydroxy-2,3,4,5-tetrahydro-(2S)-dipicolinic acid (HTPA), and that the consecutive dehydration reaction leading to DHDP is not spontaneous but catalyzed by DapB.</text>
</comment>
<dbReference type="EMBL" id="PVNK01000126">
    <property type="protein sequence ID" value="PRQ02222.1"/>
    <property type="molecule type" value="Genomic_DNA"/>
</dbReference>
<evidence type="ECO:0000256" key="5">
    <source>
        <dbReference type="ARBA" id="ARBA00022490"/>
    </source>
</evidence>
<comment type="caution">
    <text evidence="13">The sequence shown here is derived from an EMBL/GenBank/DDBJ whole genome shotgun (WGS) entry which is preliminary data.</text>
</comment>
<dbReference type="InterPro" id="IPR002220">
    <property type="entry name" value="DapA-like"/>
</dbReference>
<accession>A0A2S9YAY8</accession>
<dbReference type="GO" id="GO:0019877">
    <property type="term" value="P:diaminopimelate biosynthetic process"/>
    <property type="evidence" value="ECO:0007669"/>
    <property type="project" value="UniProtKB-UniRule"/>
</dbReference>
<evidence type="ECO:0000313" key="13">
    <source>
        <dbReference type="EMBL" id="PRQ02222.1"/>
    </source>
</evidence>
<dbReference type="PROSITE" id="PS00666">
    <property type="entry name" value="DHDPS_2"/>
    <property type="match status" value="1"/>
</dbReference>
<evidence type="ECO:0000256" key="10">
    <source>
        <dbReference type="ARBA" id="ARBA00023270"/>
    </source>
</evidence>
<dbReference type="AlphaFoldDB" id="A0A2S9YAY8"/>
<feature type="binding site" evidence="12">
    <location>
        <position position="177"/>
    </location>
    <ligand>
        <name>pyruvate</name>
        <dbReference type="ChEBI" id="CHEBI:15361"/>
    </ligand>
</feature>
<comment type="subunit">
    <text evidence="12">Homotetramer; dimer of dimers.</text>
</comment>
<comment type="function">
    <text evidence="1 12">Catalyzes the condensation of (S)-aspartate-beta-semialdehyde [(S)-ASA] and pyruvate to 4-hydroxy-tetrahydrodipicolinate (HTPA).</text>
</comment>
<evidence type="ECO:0000256" key="12">
    <source>
        <dbReference type="HAMAP-Rule" id="MF_00418"/>
    </source>
</evidence>
<dbReference type="SMART" id="SM01130">
    <property type="entry name" value="DHDPS"/>
    <property type="match status" value="1"/>
</dbReference>
<keyword evidence="9 12" id="KW-0456">Lyase</keyword>
<evidence type="ECO:0000256" key="7">
    <source>
        <dbReference type="ARBA" id="ARBA00022915"/>
    </source>
</evidence>
<comment type="subcellular location">
    <subcellularLocation>
        <location evidence="12">Cytoplasm</location>
    </subcellularLocation>
</comment>
<evidence type="ECO:0000256" key="11">
    <source>
        <dbReference type="ARBA" id="ARBA00047836"/>
    </source>
</evidence>
<dbReference type="SUPFAM" id="SSF51569">
    <property type="entry name" value="Aldolase"/>
    <property type="match status" value="1"/>
</dbReference>
<dbReference type="CDD" id="cd00950">
    <property type="entry name" value="DHDPS"/>
    <property type="match status" value="1"/>
</dbReference>
<feature type="binding site" evidence="12">
    <location>
        <position position="335"/>
    </location>
    <ligand>
        <name>pyruvate</name>
        <dbReference type="ChEBI" id="CHEBI:15361"/>
    </ligand>
</feature>
<gene>
    <name evidence="12 13" type="primary">dapA</name>
    <name evidence="13" type="ORF">ENSA5_25570</name>
</gene>
<dbReference type="GO" id="GO:0006747">
    <property type="term" value="P:FAD biosynthetic process"/>
    <property type="evidence" value="ECO:0007669"/>
    <property type="project" value="UniProtKB-UniPathway"/>
</dbReference>
<comment type="catalytic activity">
    <reaction evidence="11 12">
        <text>L-aspartate 4-semialdehyde + pyruvate = (2S,4S)-4-hydroxy-2,3,4,5-tetrahydrodipicolinate + H2O + H(+)</text>
        <dbReference type="Rhea" id="RHEA:34171"/>
        <dbReference type="ChEBI" id="CHEBI:15361"/>
        <dbReference type="ChEBI" id="CHEBI:15377"/>
        <dbReference type="ChEBI" id="CHEBI:15378"/>
        <dbReference type="ChEBI" id="CHEBI:67139"/>
        <dbReference type="ChEBI" id="CHEBI:537519"/>
        <dbReference type="EC" id="4.3.3.7"/>
    </reaction>
</comment>
<evidence type="ECO:0000256" key="4">
    <source>
        <dbReference type="ARBA" id="ARBA00012086"/>
    </source>
</evidence>